<protein>
    <submittedName>
        <fullName evidence="7">Two-component system sensor histidine kinase DesK</fullName>
        <ecNumber evidence="7">2.7.13.3</ecNumber>
    </submittedName>
</protein>
<evidence type="ECO:0000313" key="7">
    <source>
        <dbReference type="EMBL" id="MDP9828003.1"/>
    </source>
</evidence>
<dbReference type="Proteomes" id="UP001235712">
    <property type="component" value="Unassembled WGS sequence"/>
</dbReference>
<keyword evidence="3" id="KW-0902">Two-component regulatory system</keyword>
<comment type="caution">
    <text evidence="7">The sequence shown here is derived from an EMBL/GenBank/DDBJ whole genome shotgun (WGS) entry which is preliminary data.</text>
</comment>
<dbReference type="InterPro" id="IPR011712">
    <property type="entry name" value="Sig_transdc_His_kin_sub3_dim/P"/>
</dbReference>
<feature type="transmembrane region" description="Helical" evidence="5">
    <location>
        <begin position="49"/>
        <end position="67"/>
    </location>
</feature>
<reference evidence="7 8" key="1">
    <citation type="submission" date="2023-07" db="EMBL/GenBank/DDBJ databases">
        <title>Sequencing the genomes of 1000 actinobacteria strains.</title>
        <authorList>
            <person name="Klenk H.-P."/>
        </authorList>
    </citation>
    <scope>NUCLEOTIDE SEQUENCE [LARGE SCALE GENOMIC DNA]</scope>
    <source>
        <strain evidence="7 8">DSM 44388</strain>
    </source>
</reference>
<dbReference type="InterPro" id="IPR036890">
    <property type="entry name" value="HATPase_C_sf"/>
</dbReference>
<dbReference type="Pfam" id="PF07730">
    <property type="entry name" value="HisKA_3"/>
    <property type="match status" value="1"/>
</dbReference>
<dbReference type="Gene3D" id="3.30.565.10">
    <property type="entry name" value="Histidine kinase-like ATPase, C-terminal domain"/>
    <property type="match status" value="1"/>
</dbReference>
<keyword evidence="5" id="KW-0812">Transmembrane</keyword>
<dbReference type="RefSeq" id="WP_307244737.1">
    <property type="nucleotide sequence ID" value="NZ_JAUSQZ010000001.1"/>
</dbReference>
<accession>A0ABT9P5P5</accession>
<evidence type="ECO:0000256" key="1">
    <source>
        <dbReference type="ARBA" id="ARBA00022679"/>
    </source>
</evidence>
<dbReference type="EMBL" id="JAUSQZ010000001">
    <property type="protein sequence ID" value="MDP9828003.1"/>
    <property type="molecule type" value="Genomic_DNA"/>
</dbReference>
<evidence type="ECO:0000313" key="8">
    <source>
        <dbReference type="Proteomes" id="UP001235712"/>
    </source>
</evidence>
<feature type="transmembrane region" description="Helical" evidence="5">
    <location>
        <begin position="87"/>
        <end position="112"/>
    </location>
</feature>
<evidence type="ECO:0000256" key="5">
    <source>
        <dbReference type="SAM" id="Phobius"/>
    </source>
</evidence>
<feature type="transmembrane region" description="Helical" evidence="5">
    <location>
        <begin position="153"/>
        <end position="172"/>
    </location>
</feature>
<feature type="transmembrane region" description="Helical" evidence="5">
    <location>
        <begin position="20"/>
        <end position="42"/>
    </location>
</feature>
<dbReference type="PANTHER" id="PTHR24421:SF63">
    <property type="entry name" value="SENSOR HISTIDINE KINASE DESK"/>
    <property type="match status" value="1"/>
</dbReference>
<dbReference type="PANTHER" id="PTHR24421">
    <property type="entry name" value="NITRATE/NITRITE SENSOR PROTEIN NARX-RELATED"/>
    <property type="match status" value="1"/>
</dbReference>
<dbReference type="SUPFAM" id="SSF55874">
    <property type="entry name" value="ATPase domain of HSP90 chaperone/DNA topoisomerase II/histidine kinase"/>
    <property type="match status" value="1"/>
</dbReference>
<name>A0ABT9P5P5_9ACTN</name>
<dbReference type="EC" id="2.7.13.3" evidence="7"/>
<keyword evidence="1 7" id="KW-0808">Transferase</keyword>
<keyword evidence="5" id="KW-1133">Transmembrane helix</keyword>
<evidence type="ECO:0000259" key="6">
    <source>
        <dbReference type="Pfam" id="PF07730"/>
    </source>
</evidence>
<evidence type="ECO:0000256" key="4">
    <source>
        <dbReference type="SAM" id="MobiDB-lite"/>
    </source>
</evidence>
<sequence>MSVDMGSRRVVRIGPLSFSARWLLTLVWLFYLHDTFTVAIHLDPVARRVVSLVLLVGFCLLYGYGFSIARVSQWRARDVGPVVRGSVVVGALALTLAVTLLVGQTGLALLVYDAVMAIMLLRAEVALGTVVALIAAVEITARTVPGWEEQNGLAIALVLASVAVWGISQMIARNVELAQAQQEIARLAVSRERDRFARDLHDLLGHTLTVITMKSELAGRLVPLAPERAEQEIAEVERLARDALADVRAAVAGYREVTLATELVSARTALDAAGIVAELPSAVDEVPGERRELFGWAVREGVTNVVRHSGAERCRVVLSRNCVEIVDDGVGVSGSGGGSAELEHEASTSASHSVPAGGQGLRGLRERAEAVGAGVSVGHGDAGRGFRLRVGW</sequence>
<organism evidence="7 8">
    <name type="scientific">Kineosporia succinea</name>
    <dbReference type="NCBI Taxonomy" id="84632"/>
    <lineage>
        <taxon>Bacteria</taxon>
        <taxon>Bacillati</taxon>
        <taxon>Actinomycetota</taxon>
        <taxon>Actinomycetes</taxon>
        <taxon>Kineosporiales</taxon>
        <taxon>Kineosporiaceae</taxon>
        <taxon>Kineosporia</taxon>
    </lineage>
</organism>
<dbReference type="InterPro" id="IPR050482">
    <property type="entry name" value="Sensor_HK_TwoCompSys"/>
</dbReference>
<feature type="domain" description="Signal transduction histidine kinase subgroup 3 dimerisation and phosphoacceptor" evidence="6">
    <location>
        <begin position="192"/>
        <end position="258"/>
    </location>
</feature>
<keyword evidence="2 7" id="KW-0418">Kinase</keyword>
<feature type="region of interest" description="Disordered" evidence="4">
    <location>
        <begin position="334"/>
        <end position="361"/>
    </location>
</feature>
<gene>
    <name evidence="7" type="ORF">J2S57_003752</name>
</gene>
<proteinExistence type="predicted"/>
<dbReference type="GO" id="GO:0004673">
    <property type="term" value="F:protein histidine kinase activity"/>
    <property type="evidence" value="ECO:0007669"/>
    <property type="project" value="UniProtKB-EC"/>
</dbReference>
<keyword evidence="5" id="KW-0472">Membrane</keyword>
<evidence type="ECO:0000256" key="2">
    <source>
        <dbReference type="ARBA" id="ARBA00022777"/>
    </source>
</evidence>
<dbReference type="Gene3D" id="1.20.5.1930">
    <property type="match status" value="1"/>
</dbReference>
<keyword evidence="8" id="KW-1185">Reference proteome</keyword>
<evidence type="ECO:0000256" key="3">
    <source>
        <dbReference type="ARBA" id="ARBA00023012"/>
    </source>
</evidence>
<feature type="transmembrane region" description="Helical" evidence="5">
    <location>
        <begin position="119"/>
        <end position="141"/>
    </location>
</feature>